<dbReference type="PROSITE" id="PS51257">
    <property type="entry name" value="PROKAR_LIPOPROTEIN"/>
    <property type="match status" value="1"/>
</dbReference>
<keyword evidence="5" id="KW-0449">Lipoprotein</keyword>
<evidence type="ECO:0000256" key="4">
    <source>
        <dbReference type="ARBA" id="ARBA00023139"/>
    </source>
</evidence>
<evidence type="ECO:0000256" key="1">
    <source>
        <dbReference type="ARBA" id="ARBA00022475"/>
    </source>
</evidence>
<accession>A0ABS2ST71</accession>
<keyword evidence="7" id="KW-1185">Reference proteome</keyword>
<organism evidence="6 7">
    <name type="scientific">Shouchella xiaoxiensis</name>
    <dbReference type="NCBI Taxonomy" id="766895"/>
    <lineage>
        <taxon>Bacteria</taxon>
        <taxon>Bacillati</taxon>
        <taxon>Bacillota</taxon>
        <taxon>Bacilli</taxon>
        <taxon>Bacillales</taxon>
        <taxon>Bacillaceae</taxon>
        <taxon>Shouchella</taxon>
    </lineage>
</organism>
<comment type="caution">
    <text evidence="6">The sequence shown here is derived from an EMBL/GenBank/DDBJ whole genome shotgun (WGS) entry which is preliminary data.</text>
</comment>
<dbReference type="InterPro" id="IPR006059">
    <property type="entry name" value="SBP"/>
</dbReference>
<proteinExistence type="predicted"/>
<name>A0ABS2ST71_9BACI</name>
<dbReference type="RefSeq" id="WP_239586655.1">
    <property type="nucleotide sequence ID" value="NZ_JAFBCV010000005.1"/>
</dbReference>
<evidence type="ECO:0000256" key="2">
    <source>
        <dbReference type="ARBA" id="ARBA00022729"/>
    </source>
</evidence>
<dbReference type="Pfam" id="PF01547">
    <property type="entry name" value="SBP_bac_1"/>
    <property type="match status" value="1"/>
</dbReference>
<evidence type="ECO:0000256" key="5">
    <source>
        <dbReference type="ARBA" id="ARBA00023288"/>
    </source>
</evidence>
<dbReference type="PANTHER" id="PTHR43649">
    <property type="entry name" value="ARABINOSE-BINDING PROTEIN-RELATED"/>
    <property type="match status" value="1"/>
</dbReference>
<dbReference type="PANTHER" id="PTHR43649:SF33">
    <property type="entry name" value="POLYGALACTURONAN_RHAMNOGALACTURONAN-BINDING PROTEIN YTCQ"/>
    <property type="match status" value="1"/>
</dbReference>
<keyword evidence="1" id="KW-1003">Cell membrane</keyword>
<keyword evidence="3" id="KW-0472">Membrane</keyword>
<dbReference type="SUPFAM" id="SSF53850">
    <property type="entry name" value="Periplasmic binding protein-like II"/>
    <property type="match status" value="1"/>
</dbReference>
<dbReference type="Gene3D" id="3.40.190.10">
    <property type="entry name" value="Periplasmic binding protein-like II"/>
    <property type="match status" value="2"/>
</dbReference>
<gene>
    <name evidence="6" type="ORF">JOC54_001979</name>
</gene>
<dbReference type="EMBL" id="JAFBCV010000005">
    <property type="protein sequence ID" value="MBM7838720.1"/>
    <property type="molecule type" value="Genomic_DNA"/>
</dbReference>
<sequence>MKKYSSILLTSVAAVVLVGCNNDSGPRESTLDAVGSAAELPERFEEPVQLDLIKHVSGDIFFREGETIQDNVHTDWVKDTFNIDLNYIWTTSGPGETFETKLQLEMTNNQPFPSILALRSGLTQDIIDSGRVIEVGEVFEKYASDTWKQAMADDPHAWDPYTREEGRFAIPILDYEMNGDTVLFIRQDWMDNLGLEAPETLEDIENIMDAFVNGDPTGTGEQVYGVAAGFANQLNTWMSTLDWVFGAYGAMPNQWNLAEDGTLVNGDIQPEMKGALETLNRWMDEKYLHPEAGLWDEGKAAELFTAGRAGIIAGPHWMPDWPLAELHENVDGAEYKAYDIPAGPDGLKGRATGVTSQNGSVMISEDASEDEIQAFFVYQNYLFENYANPEAGGEFEYGFAEGYDYVMEDGEVSYDDDDIPGGGIDPVKYTLTYDGARIPSLYINTLAGFARGEEPTTPFEQKMYLNYPEQAWAGAEIVVDGAEDQVASMFTGAPTDTMVSRGDALDTMLSEGFNKMIYGETSVDQFDSLVEQWKTSGGEEVEKEVNEWYDIVSAN</sequence>
<keyword evidence="2" id="KW-0732">Signal</keyword>
<evidence type="ECO:0000313" key="6">
    <source>
        <dbReference type="EMBL" id="MBM7838720.1"/>
    </source>
</evidence>
<evidence type="ECO:0000313" key="7">
    <source>
        <dbReference type="Proteomes" id="UP001179280"/>
    </source>
</evidence>
<reference evidence="6" key="1">
    <citation type="submission" date="2021-01" db="EMBL/GenBank/DDBJ databases">
        <title>Genomic Encyclopedia of Type Strains, Phase IV (KMG-IV): sequencing the most valuable type-strain genomes for metagenomic binning, comparative biology and taxonomic classification.</title>
        <authorList>
            <person name="Goeker M."/>
        </authorList>
    </citation>
    <scope>NUCLEOTIDE SEQUENCE</scope>
    <source>
        <strain evidence="6">DSM 21943</strain>
    </source>
</reference>
<keyword evidence="4" id="KW-0564">Palmitate</keyword>
<dbReference type="Proteomes" id="UP001179280">
    <property type="component" value="Unassembled WGS sequence"/>
</dbReference>
<dbReference type="InterPro" id="IPR050490">
    <property type="entry name" value="Bact_solute-bd_prot1"/>
</dbReference>
<protein>
    <submittedName>
        <fullName evidence="6">Aldouronate transport system substrate-binding protein</fullName>
    </submittedName>
</protein>
<evidence type="ECO:0000256" key="3">
    <source>
        <dbReference type="ARBA" id="ARBA00023136"/>
    </source>
</evidence>